<name>A0A8T0FIK1_ARGBR</name>
<reference evidence="6" key="2">
    <citation type="submission" date="2020-06" db="EMBL/GenBank/DDBJ databases">
        <authorList>
            <person name="Sheffer M."/>
        </authorList>
    </citation>
    <scope>NUCLEOTIDE SEQUENCE</scope>
</reference>
<feature type="region of interest" description="Disordered" evidence="3">
    <location>
        <begin position="719"/>
        <end position="739"/>
    </location>
</feature>
<protein>
    <submittedName>
        <fullName evidence="6">Neuroligin-4 like protein</fullName>
    </submittedName>
</protein>
<keyword evidence="4" id="KW-0472">Membrane</keyword>
<organism evidence="6 7">
    <name type="scientific">Argiope bruennichi</name>
    <name type="common">Wasp spider</name>
    <name type="synonym">Aranea bruennichi</name>
    <dbReference type="NCBI Taxonomy" id="94029"/>
    <lineage>
        <taxon>Eukaryota</taxon>
        <taxon>Metazoa</taxon>
        <taxon>Ecdysozoa</taxon>
        <taxon>Arthropoda</taxon>
        <taxon>Chelicerata</taxon>
        <taxon>Arachnida</taxon>
        <taxon>Araneae</taxon>
        <taxon>Araneomorphae</taxon>
        <taxon>Entelegynae</taxon>
        <taxon>Araneoidea</taxon>
        <taxon>Araneidae</taxon>
        <taxon>Argiope</taxon>
    </lineage>
</organism>
<feature type="region of interest" description="Disordered" evidence="3">
    <location>
        <begin position="639"/>
        <end position="661"/>
    </location>
</feature>
<dbReference type="SUPFAM" id="SSF53474">
    <property type="entry name" value="alpha/beta-Hydrolases"/>
    <property type="match status" value="1"/>
</dbReference>
<dbReference type="AlphaFoldDB" id="A0A8T0FIK1"/>
<reference evidence="6" key="1">
    <citation type="journal article" date="2020" name="bioRxiv">
        <title>Chromosome-level reference genome of the European wasp spider Argiope bruennichi: a resource for studies on range expansion and evolutionary adaptation.</title>
        <authorList>
            <person name="Sheffer M.M."/>
            <person name="Hoppe A."/>
            <person name="Krehenwinkel H."/>
            <person name="Uhl G."/>
            <person name="Kuss A.W."/>
            <person name="Jensen L."/>
            <person name="Jensen C."/>
            <person name="Gillespie R.G."/>
            <person name="Hoff K.J."/>
            <person name="Prost S."/>
        </authorList>
    </citation>
    <scope>NUCLEOTIDE SEQUENCE</scope>
</reference>
<feature type="compositionally biased region" description="Low complexity" evidence="3">
    <location>
        <begin position="565"/>
        <end position="578"/>
    </location>
</feature>
<dbReference type="InterPro" id="IPR002018">
    <property type="entry name" value="CarbesteraseB"/>
</dbReference>
<dbReference type="Gene3D" id="3.40.50.1820">
    <property type="entry name" value="alpha/beta hydrolase"/>
    <property type="match status" value="1"/>
</dbReference>
<evidence type="ECO:0000313" key="6">
    <source>
        <dbReference type="EMBL" id="KAF8790821.1"/>
    </source>
</evidence>
<comment type="similarity">
    <text evidence="1">Belongs to the type-B carboxylesterase/lipase family.</text>
</comment>
<feature type="transmembrane region" description="Helical" evidence="4">
    <location>
        <begin position="611"/>
        <end position="632"/>
    </location>
</feature>
<feature type="domain" description="Carboxylesterase type B" evidence="5">
    <location>
        <begin position="58"/>
        <end position="491"/>
    </location>
</feature>
<dbReference type="Proteomes" id="UP000807504">
    <property type="component" value="Unassembled WGS sequence"/>
</dbReference>
<keyword evidence="7" id="KW-1185">Reference proteome</keyword>
<dbReference type="EMBL" id="JABXBU010000011">
    <property type="protein sequence ID" value="KAF8790821.1"/>
    <property type="molecule type" value="Genomic_DNA"/>
</dbReference>
<keyword evidence="2" id="KW-0325">Glycoprotein</keyword>
<proteinExistence type="inferred from homology"/>
<evidence type="ECO:0000313" key="7">
    <source>
        <dbReference type="Proteomes" id="UP000807504"/>
    </source>
</evidence>
<sequence length="753" mass="83784">MSRPSWTVLKQECPERFKRKKDFVCASETVFKRLSPNLNLLTDFKSLPMFVKVLPMTDEKRDGSRLPTIVFLHGDSYEWSSGNPYDGTILAGFGEVIVITLNYRLGILGFLPAMETTSRGNYGLMDQIAALHWVQENIAQFGGDPRNITLLGHGYGASCAHLLMFSPKAKGLFQRVVLQSGSAFSPWALAHEAMTFTRHVARKLGCPVLDHPALVRCMRQRPLSDIMRVQLLVPEYLTAFGPMVDGIIIPADPEKMLLNPPPELLSGHKVDVLIGVTRIESFFYFGAGEERYGIEASRRDRILRTLVRNLFTFHLQEIFLTIVNEYTDWSRPVQHPVNILDGTVDALTDALVVAPAVSSANLLSKMRHRTFLYVFNYPTEASDYPQRLVCVHGEDIPYLFGAPLVNNFAHFPSNYSKPEIALSEAIMLYWTNFAKYGDPNVVHDLEAPERTRGRFERFIWPLYDSVNQKYLSLAMKPKIRDHYHAHRLSFWLSLIPKLHRQGTTPDVASQHHLLDDHDNPLTYDGIVRQGPVLTPIGMAPRPPTSKPRPVLPSPTVSSEAKIAVTSSPSEASTFSSPEVTSTPNIPNVSGSMASSDSVGVQKDGYLTALRVTIIVGCSLLILNLCIFAAVYYQRNENRAEPSVSEDENFKNLQCSESDPPTIKATIRAPPPSPDLQRASELPQFIPPPPIFVPSQSPPMSPGSTPTFIPLQETGTGIKSSLTQEGQHASGSHPSKVHWAPDVGCEVDRDAVWL</sequence>
<dbReference type="InterPro" id="IPR051093">
    <property type="entry name" value="Neuroligin/BSAL"/>
</dbReference>
<feature type="region of interest" description="Disordered" evidence="3">
    <location>
        <begin position="564"/>
        <end position="597"/>
    </location>
</feature>
<evidence type="ECO:0000256" key="4">
    <source>
        <dbReference type="SAM" id="Phobius"/>
    </source>
</evidence>
<keyword evidence="4" id="KW-1133">Transmembrane helix</keyword>
<evidence type="ECO:0000259" key="5">
    <source>
        <dbReference type="Pfam" id="PF00135"/>
    </source>
</evidence>
<feature type="compositionally biased region" description="Polar residues" evidence="3">
    <location>
        <begin position="579"/>
        <end position="597"/>
    </location>
</feature>
<comment type="caution">
    <text evidence="6">The sequence shown here is derived from an EMBL/GenBank/DDBJ whole genome shotgun (WGS) entry which is preliminary data.</text>
</comment>
<evidence type="ECO:0000256" key="3">
    <source>
        <dbReference type="SAM" id="MobiDB-lite"/>
    </source>
</evidence>
<keyword evidence="4" id="KW-0812">Transmembrane</keyword>
<dbReference type="Pfam" id="PF00135">
    <property type="entry name" value="COesterase"/>
    <property type="match status" value="1"/>
</dbReference>
<dbReference type="PANTHER" id="PTHR43903">
    <property type="entry name" value="NEUROLIGIN"/>
    <property type="match status" value="1"/>
</dbReference>
<dbReference type="InterPro" id="IPR029058">
    <property type="entry name" value="AB_hydrolase_fold"/>
</dbReference>
<evidence type="ECO:0000256" key="2">
    <source>
        <dbReference type="ARBA" id="ARBA00023180"/>
    </source>
</evidence>
<evidence type="ECO:0000256" key="1">
    <source>
        <dbReference type="ARBA" id="ARBA00005964"/>
    </source>
</evidence>
<accession>A0A8T0FIK1</accession>
<feature type="compositionally biased region" description="Polar residues" evidence="3">
    <location>
        <begin position="719"/>
        <end position="732"/>
    </location>
</feature>
<gene>
    <name evidence="6" type="ORF">HNY73_005781</name>
</gene>